<protein>
    <submittedName>
        <fullName evidence="1">Uncharacterized protein</fullName>
    </submittedName>
</protein>
<comment type="caution">
    <text evidence="1">The sequence shown here is derived from an EMBL/GenBank/DDBJ whole genome shotgun (WGS) entry which is preliminary data.</text>
</comment>
<proteinExistence type="predicted"/>
<reference evidence="1" key="1">
    <citation type="submission" date="2016-01" db="EMBL/GenBank/DDBJ databases">
        <authorList>
            <person name="Peeters Charlotte."/>
        </authorList>
    </citation>
    <scope>NUCLEOTIDE SEQUENCE</scope>
    <source>
        <strain evidence="1">LMG 22936</strain>
    </source>
</reference>
<accession>A0A158KJ78</accession>
<keyword evidence="2" id="KW-1185">Reference proteome</keyword>
<name>A0A158KJ78_9BURK</name>
<evidence type="ECO:0000313" key="1">
    <source>
        <dbReference type="EMBL" id="SAL80620.1"/>
    </source>
</evidence>
<dbReference type="Proteomes" id="UP000054717">
    <property type="component" value="Unassembled WGS sequence"/>
</dbReference>
<dbReference type="RefSeq" id="WP_087633942.1">
    <property type="nucleotide sequence ID" value="NZ_FCNZ02000073.1"/>
</dbReference>
<evidence type="ECO:0000313" key="2">
    <source>
        <dbReference type="Proteomes" id="UP000054717"/>
    </source>
</evidence>
<dbReference type="AlphaFoldDB" id="A0A158KJ78"/>
<dbReference type="EMBL" id="FCNZ02000073">
    <property type="protein sequence ID" value="SAL80620.1"/>
    <property type="molecule type" value="Genomic_DNA"/>
</dbReference>
<gene>
    <name evidence="1" type="ORF">AWB66_06284</name>
</gene>
<sequence>MSDPVQSNKVTEIVLLGDLDSHVMLVREPDGHVDDPPYRPYRRGQHQPLLPAMIEAALGRVPNTHQFAAKDHILPTNFPRSQSDGDAVSDICGQRISVLDLFPPASARREELKTLRVKHEFIASAPPPDKNSEPKNYFIETVLDAETRLARSPDPIVVLYDHSGYTRRALKECCDSNTYRPILKSVIDKARHVVIGINGNAQEWVEPLHRLLDERPHDAERKVIIQIAVDTLRKAG</sequence>
<organism evidence="1 2">
    <name type="scientific">Caballeronia telluris</name>
    <dbReference type="NCBI Taxonomy" id="326475"/>
    <lineage>
        <taxon>Bacteria</taxon>
        <taxon>Pseudomonadati</taxon>
        <taxon>Pseudomonadota</taxon>
        <taxon>Betaproteobacteria</taxon>
        <taxon>Burkholderiales</taxon>
        <taxon>Burkholderiaceae</taxon>
        <taxon>Caballeronia</taxon>
    </lineage>
</organism>